<dbReference type="RefSeq" id="WP_090622000.1">
    <property type="nucleotide sequence ID" value="NZ_FOFD01000007.1"/>
</dbReference>
<feature type="transmembrane region" description="Helical" evidence="5">
    <location>
        <begin position="117"/>
        <end position="135"/>
    </location>
</feature>
<comment type="subcellular location">
    <subcellularLocation>
        <location evidence="1">Membrane</location>
        <topology evidence="1">Multi-pass membrane protein</topology>
    </subcellularLocation>
</comment>
<keyword evidence="2 5" id="KW-0812">Transmembrane</keyword>
<dbReference type="EMBL" id="FOFD01000007">
    <property type="protein sequence ID" value="SER74178.1"/>
    <property type="molecule type" value="Genomic_DNA"/>
</dbReference>
<evidence type="ECO:0000256" key="1">
    <source>
        <dbReference type="ARBA" id="ARBA00004141"/>
    </source>
</evidence>
<organism evidence="7 8">
    <name type="scientific">Natrinema salaciae</name>
    <dbReference type="NCBI Taxonomy" id="1186196"/>
    <lineage>
        <taxon>Archaea</taxon>
        <taxon>Methanobacteriati</taxon>
        <taxon>Methanobacteriota</taxon>
        <taxon>Stenosarchaea group</taxon>
        <taxon>Halobacteria</taxon>
        <taxon>Halobacteriales</taxon>
        <taxon>Natrialbaceae</taxon>
        <taxon>Natrinema</taxon>
    </lineage>
</organism>
<reference evidence="8" key="1">
    <citation type="submission" date="2016-10" db="EMBL/GenBank/DDBJ databases">
        <authorList>
            <person name="Varghese N."/>
            <person name="Submissions S."/>
        </authorList>
    </citation>
    <scope>NUCLEOTIDE SEQUENCE [LARGE SCALE GENOMIC DNA]</scope>
    <source>
        <strain evidence="8">DSM 25055</strain>
    </source>
</reference>
<feature type="domain" description="Yip1" evidence="6">
    <location>
        <begin position="14"/>
        <end position="168"/>
    </location>
</feature>
<accession>A0A1H9RNQ6</accession>
<gene>
    <name evidence="7" type="ORF">SAMN04489841_4472</name>
</gene>
<dbReference type="OrthoDB" id="176401at2157"/>
<evidence type="ECO:0000256" key="3">
    <source>
        <dbReference type="ARBA" id="ARBA00022989"/>
    </source>
</evidence>
<dbReference type="InterPro" id="IPR006977">
    <property type="entry name" value="Yip1_dom"/>
</dbReference>
<keyword evidence="4 5" id="KW-0472">Membrane</keyword>
<evidence type="ECO:0000313" key="7">
    <source>
        <dbReference type="EMBL" id="SER74178.1"/>
    </source>
</evidence>
<dbReference type="GO" id="GO:0016020">
    <property type="term" value="C:membrane"/>
    <property type="evidence" value="ECO:0007669"/>
    <property type="project" value="UniProtKB-SubCell"/>
</dbReference>
<feature type="transmembrane region" description="Helical" evidence="5">
    <location>
        <begin position="35"/>
        <end position="56"/>
    </location>
</feature>
<sequence>MSLLNQWKGVNGYMIKDPGTFFSEYDETHGAGYPLAFMFLSFLATMVPLAALMVVFNITSPEDAVIGVVVALFFAVVSWVLGVIEALLVHIIASLFGGRGVAVTLEAYAFPTLIRSGLWWLPVIGWIPALYGWYLQIRGLAAFHDISTGKAFVAALFPLLLYIASIVVLAAVIAAFVLDLGNPPETQPAMLLLELA</sequence>
<name>A0A1H9RNQ6_9EURY</name>
<dbReference type="Pfam" id="PF04893">
    <property type="entry name" value="Yip1"/>
    <property type="match status" value="1"/>
</dbReference>
<keyword evidence="8" id="KW-1185">Reference proteome</keyword>
<feature type="transmembrane region" description="Helical" evidence="5">
    <location>
        <begin position="156"/>
        <end position="178"/>
    </location>
</feature>
<keyword evidence="3 5" id="KW-1133">Transmembrane helix</keyword>
<dbReference type="AlphaFoldDB" id="A0A1H9RNQ6"/>
<evidence type="ECO:0000256" key="4">
    <source>
        <dbReference type="ARBA" id="ARBA00023136"/>
    </source>
</evidence>
<protein>
    <recommendedName>
        <fullName evidence="6">Yip1 domain-containing protein</fullName>
    </recommendedName>
</protein>
<evidence type="ECO:0000256" key="2">
    <source>
        <dbReference type="ARBA" id="ARBA00022692"/>
    </source>
</evidence>
<proteinExistence type="predicted"/>
<dbReference type="Proteomes" id="UP000199114">
    <property type="component" value="Unassembled WGS sequence"/>
</dbReference>
<feature type="transmembrane region" description="Helical" evidence="5">
    <location>
        <begin position="68"/>
        <end position="97"/>
    </location>
</feature>
<evidence type="ECO:0000256" key="5">
    <source>
        <dbReference type="SAM" id="Phobius"/>
    </source>
</evidence>
<evidence type="ECO:0000313" key="8">
    <source>
        <dbReference type="Proteomes" id="UP000199114"/>
    </source>
</evidence>
<evidence type="ECO:0000259" key="6">
    <source>
        <dbReference type="Pfam" id="PF04893"/>
    </source>
</evidence>